<evidence type="ECO:0000256" key="4">
    <source>
        <dbReference type="ARBA" id="ARBA00023242"/>
    </source>
</evidence>
<name>A4SB51_OSTLU</name>
<evidence type="ECO:0000313" key="6">
    <source>
        <dbReference type="EMBL" id="ABP01033.1"/>
    </source>
</evidence>
<feature type="domain" description="RWP-RK" evidence="5">
    <location>
        <begin position="37"/>
        <end position="129"/>
    </location>
</feature>
<dbReference type="RefSeq" id="XP_001422716.1">
    <property type="nucleotide sequence ID" value="XM_001422679.1"/>
</dbReference>
<evidence type="ECO:0000256" key="2">
    <source>
        <dbReference type="ARBA" id="ARBA00023125"/>
    </source>
</evidence>
<evidence type="ECO:0000256" key="3">
    <source>
        <dbReference type="ARBA" id="ARBA00023163"/>
    </source>
</evidence>
<evidence type="ECO:0000313" key="7">
    <source>
        <dbReference type="Proteomes" id="UP000001568"/>
    </source>
</evidence>
<sequence>MRTIANERDALAATEARAARAILDHRLGIIDDDQRARRAALVAKQFAEREALAIDEELDEPFDLHELYAFLMMPADKVAKAFGMPSGSFRLQCRKAGVTRWPHRHAQAVVGCHEYIAQLMQHTLAQFEYSIDDMEMCDVNYYSHRARSAFLRMDYAMTDLLEDLDTLEKYARALEGMFLRTGTFDSVRSPEAFNRIRTKIYKHRSKVGCFVRKLFPSNLGGAIRPSLFDK</sequence>
<accession>A4SB51</accession>
<dbReference type="GeneID" id="5006613"/>
<dbReference type="EMBL" id="CP000600">
    <property type="protein sequence ID" value="ABP01033.1"/>
    <property type="molecule type" value="Genomic_DNA"/>
</dbReference>
<protein>
    <recommendedName>
        <fullName evidence="5">RWP-RK domain-containing protein</fullName>
    </recommendedName>
</protein>
<keyword evidence="3" id="KW-0804">Transcription</keyword>
<evidence type="ECO:0000256" key="1">
    <source>
        <dbReference type="ARBA" id="ARBA00023015"/>
    </source>
</evidence>
<keyword evidence="1" id="KW-0805">Transcription regulation</keyword>
<dbReference type="AlphaFoldDB" id="A4SB51"/>
<keyword evidence="7" id="KW-1185">Reference proteome</keyword>
<keyword evidence="2" id="KW-0238">DNA-binding</keyword>
<evidence type="ECO:0000259" key="5">
    <source>
        <dbReference type="PROSITE" id="PS51519"/>
    </source>
</evidence>
<dbReference type="HOGENOM" id="CLU_1206517_0_0_1"/>
<reference evidence="6 7" key="1">
    <citation type="journal article" date="2007" name="Proc. Natl. Acad. Sci. U.S.A.">
        <title>The tiny eukaryote Ostreococcus provides genomic insights into the paradox of plankton speciation.</title>
        <authorList>
            <person name="Palenik B."/>
            <person name="Grimwood J."/>
            <person name="Aerts A."/>
            <person name="Rouze P."/>
            <person name="Salamov A."/>
            <person name="Putnam N."/>
            <person name="Dupont C."/>
            <person name="Jorgensen R."/>
            <person name="Derelle E."/>
            <person name="Rombauts S."/>
            <person name="Zhou K."/>
            <person name="Otillar R."/>
            <person name="Merchant S.S."/>
            <person name="Podell S."/>
            <person name="Gaasterland T."/>
            <person name="Napoli C."/>
            <person name="Gendler K."/>
            <person name="Manuell A."/>
            <person name="Tai V."/>
            <person name="Vallon O."/>
            <person name="Piganeau G."/>
            <person name="Jancek S."/>
            <person name="Heijde M."/>
            <person name="Jabbari K."/>
            <person name="Bowler C."/>
            <person name="Lohr M."/>
            <person name="Robbens S."/>
            <person name="Werner G."/>
            <person name="Dubchak I."/>
            <person name="Pazour G.J."/>
            <person name="Ren Q."/>
            <person name="Paulsen I."/>
            <person name="Delwiche C."/>
            <person name="Schmutz J."/>
            <person name="Rokhsar D."/>
            <person name="Van de Peer Y."/>
            <person name="Moreau H."/>
            <person name="Grigoriev I.V."/>
        </authorList>
    </citation>
    <scope>NUCLEOTIDE SEQUENCE [LARGE SCALE GENOMIC DNA]</scope>
    <source>
        <strain evidence="6 7">CCE9901</strain>
    </source>
</reference>
<gene>
    <name evidence="6" type="ORF">OSTLU_29489</name>
</gene>
<organism evidence="6 7">
    <name type="scientific">Ostreococcus lucimarinus (strain CCE9901)</name>
    <dbReference type="NCBI Taxonomy" id="436017"/>
    <lineage>
        <taxon>Eukaryota</taxon>
        <taxon>Viridiplantae</taxon>
        <taxon>Chlorophyta</taxon>
        <taxon>Mamiellophyceae</taxon>
        <taxon>Mamiellales</taxon>
        <taxon>Bathycoccaceae</taxon>
        <taxon>Ostreococcus</taxon>
    </lineage>
</organism>
<dbReference type="PROSITE" id="PS51519">
    <property type="entry name" value="RWP_RK"/>
    <property type="match status" value="1"/>
</dbReference>
<dbReference type="Gramene" id="ABP01033">
    <property type="protein sequence ID" value="ABP01033"/>
    <property type="gene ID" value="OSTLU_29489"/>
</dbReference>
<dbReference type="KEGG" id="olu:OSTLU_29489"/>
<dbReference type="GO" id="GO:0003677">
    <property type="term" value="F:DNA binding"/>
    <property type="evidence" value="ECO:0007669"/>
    <property type="project" value="UniProtKB-KW"/>
</dbReference>
<dbReference type="InterPro" id="IPR003035">
    <property type="entry name" value="RWP-RK_dom"/>
</dbReference>
<dbReference type="Proteomes" id="UP000001568">
    <property type="component" value="Chromosome 20"/>
</dbReference>
<keyword evidence="4" id="KW-0539">Nucleus</keyword>
<dbReference type="Pfam" id="PF02042">
    <property type="entry name" value="RWP-RK"/>
    <property type="match status" value="1"/>
</dbReference>
<proteinExistence type="predicted"/>